<dbReference type="Pfam" id="PF03357">
    <property type="entry name" value="Snf7"/>
    <property type="match status" value="1"/>
</dbReference>
<dbReference type="PANTHER" id="PTHR22761">
    <property type="entry name" value="CHARGED MULTIVESICULAR BODY PROTEIN"/>
    <property type="match status" value="1"/>
</dbReference>
<evidence type="ECO:0000256" key="5">
    <source>
        <dbReference type="ARBA" id="ARBA00022927"/>
    </source>
</evidence>
<evidence type="ECO:0000256" key="1">
    <source>
        <dbReference type="ARBA" id="ARBA00004608"/>
    </source>
</evidence>
<dbReference type="Gene3D" id="1.10.287.1060">
    <property type="entry name" value="ESAT-6-like"/>
    <property type="match status" value="1"/>
</dbReference>
<dbReference type="PANTHER" id="PTHR22761:SF5">
    <property type="entry name" value="CHARGED MULTIVESICULAR BODY PROTEIN 6"/>
    <property type="match status" value="1"/>
</dbReference>
<dbReference type="AlphaFoldDB" id="A0A5K1JTZ6"/>
<reference evidence="8" key="1">
    <citation type="submission" date="2019-10" db="EMBL/GenBank/DDBJ databases">
        <authorList>
            <person name="Nor Muhammad N."/>
        </authorList>
    </citation>
    <scope>NUCLEOTIDE SEQUENCE</scope>
</reference>
<dbReference type="InterPro" id="IPR005024">
    <property type="entry name" value="Snf7_fam"/>
</dbReference>
<dbReference type="GO" id="GO:0005771">
    <property type="term" value="C:multivesicular body"/>
    <property type="evidence" value="ECO:0007669"/>
    <property type="project" value="TreeGrafter"/>
</dbReference>
<feature type="coiled-coil region" evidence="7">
    <location>
        <begin position="123"/>
        <end position="150"/>
    </location>
</feature>
<keyword evidence="3" id="KW-0813">Transport</keyword>
<dbReference type="EMBL" id="LR723900">
    <property type="protein sequence ID" value="VWO94323.1"/>
    <property type="molecule type" value="Genomic_DNA"/>
</dbReference>
<evidence type="ECO:0000313" key="8">
    <source>
        <dbReference type="EMBL" id="VWO94323.1"/>
    </source>
</evidence>
<dbReference type="GO" id="GO:0032511">
    <property type="term" value="P:late endosome to vacuole transport via multivesicular body sorting pathway"/>
    <property type="evidence" value="ECO:0007669"/>
    <property type="project" value="TreeGrafter"/>
</dbReference>
<dbReference type="GO" id="GO:0000815">
    <property type="term" value="C:ESCRT III complex"/>
    <property type="evidence" value="ECO:0007669"/>
    <property type="project" value="TreeGrafter"/>
</dbReference>
<evidence type="ECO:0000256" key="4">
    <source>
        <dbReference type="ARBA" id="ARBA00022753"/>
    </source>
</evidence>
<evidence type="ECO:0000256" key="2">
    <source>
        <dbReference type="ARBA" id="ARBA00006190"/>
    </source>
</evidence>
<protein>
    <submittedName>
        <fullName evidence="8">Charged multivesicular body protein 6</fullName>
    </submittedName>
</protein>
<keyword evidence="7" id="KW-0175">Coiled coil</keyword>
<keyword evidence="5" id="KW-0653">Protein transport</keyword>
<sequence>MGGNQSVPKITKQDRAILDLKLQRDEVKKYQKKIQVVLDREHEIAKQQLAAGNKDRALVALRRRKYQEGLLAKTDGQLENLEQLVSTIEFSLVEVSVLHGLQQGNAALKEIHKELNIENVERVLEETQEAREYQREIDEMLANSLTVEDEEAVQAELRELQLETLDVRDAERPIHLPSVPTEEPIGLVTSKGLTYIHRPQS</sequence>
<dbReference type="GO" id="GO:0015031">
    <property type="term" value="P:protein transport"/>
    <property type="evidence" value="ECO:0007669"/>
    <property type="project" value="UniProtKB-KW"/>
</dbReference>
<comment type="subcellular location">
    <subcellularLocation>
        <location evidence="1">Endosome membrane</location>
    </subcellularLocation>
</comment>
<accession>A0A5K1JTZ6</accession>
<evidence type="ECO:0000256" key="6">
    <source>
        <dbReference type="ARBA" id="ARBA00023136"/>
    </source>
</evidence>
<comment type="similarity">
    <text evidence="2">Belongs to the SNF7 family.</text>
</comment>
<keyword evidence="6" id="KW-0472">Membrane</keyword>
<keyword evidence="4" id="KW-0967">Endosome</keyword>
<gene>
    <name evidence="8" type="primary">J9VKA8</name>
</gene>
<organism evidence="8">
    <name type="scientific">Ganoderma boninense</name>
    <dbReference type="NCBI Taxonomy" id="34458"/>
    <lineage>
        <taxon>Eukaryota</taxon>
        <taxon>Fungi</taxon>
        <taxon>Dikarya</taxon>
        <taxon>Basidiomycota</taxon>
        <taxon>Agaricomycotina</taxon>
        <taxon>Agaricomycetes</taxon>
        <taxon>Polyporales</taxon>
        <taxon>Polyporaceae</taxon>
        <taxon>Ganoderma</taxon>
    </lineage>
</organism>
<name>A0A5K1JTZ6_9APHY</name>
<dbReference type="GO" id="GO:0006900">
    <property type="term" value="P:vesicle budding from membrane"/>
    <property type="evidence" value="ECO:0007669"/>
    <property type="project" value="TreeGrafter"/>
</dbReference>
<evidence type="ECO:0000256" key="7">
    <source>
        <dbReference type="SAM" id="Coils"/>
    </source>
</evidence>
<evidence type="ECO:0000256" key="3">
    <source>
        <dbReference type="ARBA" id="ARBA00022448"/>
    </source>
</evidence>
<proteinExistence type="inferred from homology"/>